<dbReference type="InterPro" id="IPR027944">
    <property type="entry name" value="SEO_C"/>
</dbReference>
<keyword evidence="4" id="KW-1185">Reference proteome</keyword>
<dbReference type="InterPro" id="IPR039299">
    <property type="entry name" value="SEOA"/>
</dbReference>
<evidence type="ECO:0000313" key="4">
    <source>
        <dbReference type="Proteomes" id="UP001346149"/>
    </source>
</evidence>
<dbReference type="PANTHER" id="PTHR33232:SF11">
    <property type="entry name" value="PROTEIN SIEVE ELEMENT OCCLUSION C"/>
    <property type="match status" value="1"/>
</dbReference>
<feature type="domain" description="Sieve element occlusion N-terminal" evidence="1">
    <location>
        <begin position="16"/>
        <end position="293"/>
    </location>
</feature>
<name>A0AAN7KCC2_TRANT</name>
<dbReference type="Proteomes" id="UP001346149">
    <property type="component" value="Unassembled WGS sequence"/>
</dbReference>
<organism evidence="3 4">
    <name type="scientific">Trapa natans</name>
    <name type="common">Water chestnut</name>
    <dbReference type="NCBI Taxonomy" id="22666"/>
    <lineage>
        <taxon>Eukaryota</taxon>
        <taxon>Viridiplantae</taxon>
        <taxon>Streptophyta</taxon>
        <taxon>Embryophyta</taxon>
        <taxon>Tracheophyta</taxon>
        <taxon>Spermatophyta</taxon>
        <taxon>Magnoliopsida</taxon>
        <taxon>eudicotyledons</taxon>
        <taxon>Gunneridae</taxon>
        <taxon>Pentapetalae</taxon>
        <taxon>rosids</taxon>
        <taxon>malvids</taxon>
        <taxon>Myrtales</taxon>
        <taxon>Lythraceae</taxon>
        <taxon>Trapa</taxon>
    </lineage>
</organism>
<dbReference type="AlphaFoldDB" id="A0AAN7KCC2"/>
<evidence type="ECO:0008006" key="5">
    <source>
        <dbReference type="Google" id="ProtNLM"/>
    </source>
</evidence>
<dbReference type="Pfam" id="PF14577">
    <property type="entry name" value="SEO_C"/>
    <property type="match status" value="1"/>
</dbReference>
<gene>
    <name evidence="3" type="ORF">SAY86_008097</name>
</gene>
<evidence type="ECO:0000259" key="1">
    <source>
        <dbReference type="Pfam" id="PF14576"/>
    </source>
</evidence>
<protein>
    <recommendedName>
        <fullName evidence="5">Protein SIEVE ELEMENT OCCLUSION C</fullName>
    </recommendedName>
</protein>
<evidence type="ECO:0000313" key="3">
    <source>
        <dbReference type="EMBL" id="KAK4762329.1"/>
    </source>
</evidence>
<evidence type="ECO:0000259" key="2">
    <source>
        <dbReference type="Pfam" id="PF14577"/>
    </source>
</evidence>
<comment type="caution">
    <text evidence="3">The sequence shown here is derived from an EMBL/GenBank/DDBJ whole genome shotgun (WGS) entry which is preliminary data.</text>
</comment>
<dbReference type="GO" id="GO:0010088">
    <property type="term" value="P:phloem development"/>
    <property type="evidence" value="ECO:0007669"/>
    <property type="project" value="InterPro"/>
</dbReference>
<feature type="domain" description="Sieve element occlusion C-terminal" evidence="2">
    <location>
        <begin position="456"/>
        <end position="687"/>
    </location>
</feature>
<proteinExistence type="predicted"/>
<dbReference type="Pfam" id="PF14576">
    <property type="entry name" value="SEO_N"/>
    <property type="match status" value="1"/>
</dbReference>
<sequence length="688" mass="78646">MDTSDIAALVHNSTASEEEVLIRNLLLSHDPDGRDVDSELLLKAVKNVFQITTSLETKFDTAERSNCRQIDEAEPQAFTGHVVDNICCEMFYQHYQTGDLHTKTMNLLDLLGAFQWNDKMVLILAGLAFIHSKFWLVNSLQHQNALAGLISVLRQSPNSTELFKPHLKALNLLIGKMVELTEHVAKFNSIPVTGVNMDPALTEITKHHMYLAAYWVARCGLRGSSHIADLSTMKLKRVCRNSAAAAAAAWDLLSLVSRLSNLCIQLQRLVEVCRQQTDEKLYEKLLSLQKSTHVNNQQVLYALFSLKDDLPFKKSLSQEKVGISEFQDKVVILLILKPNLLTKEELLLLYHQMYGYPCKNNLKGSYQIIYVPIPDSSSWSDTEEQNYKFLSNQFPWYSISRPRFLSPAVLNFIKHEWNYRDEPIAVVIDTRGSVTNLKAIHMMKIWGFDAYPFSSSREEELWRTEKSTFQLLLTRIEPLLADRIQEGQNICIYGGDDVRWIREFHRRIEETILGAGLQLILVYVGKRALTSKVRNILLSRTWESLGPNNISLSITSIQFFWICLDSIRRSIPPQMNKSNAGHILQDALGLLELDESEPGWAMLHDGLSRDALRLQSKELMKCFELFPIWRINMQKWGLVGAMRMALEVPSTAGPCSHSETTLFEEFLLGKIVFCSECRRPLKSYIIYE</sequence>
<reference evidence="3 4" key="1">
    <citation type="journal article" date="2023" name="Hortic Res">
        <title>Pangenome of water caltrop reveals structural variations and asymmetric subgenome divergence after allopolyploidization.</title>
        <authorList>
            <person name="Zhang X."/>
            <person name="Chen Y."/>
            <person name="Wang L."/>
            <person name="Yuan Y."/>
            <person name="Fang M."/>
            <person name="Shi L."/>
            <person name="Lu R."/>
            <person name="Comes H.P."/>
            <person name="Ma Y."/>
            <person name="Chen Y."/>
            <person name="Huang G."/>
            <person name="Zhou Y."/>
            <person name="Zheng Z."/>
            <person name="Qiu Y."/>
        </authorList>
    </citation>
    <scope>NUCLEOTIDE SEQUENCE [LARGE SCALE GENOMIC DNA]</scope>
    <source>
        <strain evidence="3">F231</strain>
    </source>
</reference>
<accession>A0AAN7KCC2</accession>
<dbReference type="EMBL" id="JAXQNO010000024">
    <property type="protein sequence ID" value="KAK4762329.1"/>
    <property type="molecule type" value="Genomic_DNA"/>
</dbReference>
<dbReference type="InterPro" id="IPR027942">
    <property type="entry name" value="SEO_N"/>
</dbReference>
<dbReference type="PANTHER" id="PTHR33232">
    <property type="entry name" value="PROTEIN SIEVE ELEMENT OCCLUSION B-LIKE"/>
    <property type="match status" value="1"/>
</dbReference>